<dbReference type="AlphaFoldDB" id="A0A9P0H666"/>
<dbReference type="SUPFAM" id="SSF47781">
    <property type="entry name" value="RuvA domain 2-like"/>
    <property type="match status" value="2"/>
</dbReference>
<reference evidence="4" key="1">
    <citation type="submission" date="2022-01" db="EMBL/GenBank/DDBJ databases">
        <authorList>
            <person name="King R."/>
        </authorList>
    </citation>
    <scope>NUCLEOTIDE SEQUENCE</scope>
</reference>
<dbReference type="GO" id="GO:0003677">
    <property type="term" value="F:DNA binding"/>
    <property type="evidence" value="ECO:0007669"/>
    <property type="project" value="InterPro"/>
</dbReference>
<feature type="domain" description="Helix-hairpin-helix DNA-binding motif class 1" evidence="3">
    <location>
        <begin position="136"/>
        <end position="155"/>
    </location>
</feature>
<dbReference type="InterPro" id="IPR051675">
    <property type="entry name" value="Endo/Exo/Phosphatase_dom_1"/>
</dbReference>
<evidence type="ECO:0000313" key="4">
    <source>
        <dbReference type="EMBL" id="CAH1396210.1"/>
    </source>
</evidence>
<organism evidence="4 5">
    <name type="scientific">Nezara viridula</name>
    <name type="common">Southern green stink bug</name>
    <name type="synonym">Cimex viridulus</name>
    <dbReference type="NCBI Taxonomy" id="85310"/>
    <lineage>
        <taxon>Eukaryota</taxon>
        <taxon>Metazoa</taxon>
        <taxon>Ecdysozoa</taxon>
        <taxon>Arthropoda</taxon>
        <taxon>Hexapoda</taxon>
        <taxon>Insecta</taxon>
        <taxon>Pterygota</taxon>
        <taxon>Neoptera</taxon>
        <taxon>Paraneoptera</taxon>
        <taxon>Hemiptera</taxon>
        <taxon>Heteroptera</taxon>
        <taxon>Panheteroptera</taxon>
        <taxon>Pentatomomorpha</taxon>
        <taxon>Pentatomoidea</taxon>
        <taxon>Pentatomidae</taxon>
        <taxon>Pentatominae</taxon>
        <taxon>Nezara</taxon>
    </lineage>
</organism>
<gene>
    <name evidence="4" type="ORF">NEZAVI_LOCUS6322</name>
</gene>
<dbReference type="PANTHER" id="PTHR21180:SF32">
    <property type="entry name" value="ENDONUCLEASE_EXONUCLEASE_PHOSPHATASE FAMILY DOMAIN-CONTAINING PROTEIN 1"/>
    <property type="match status" value="1"/>
</dbReference>
<dbReference type="SMART" id="SM00278">
    <property type="entry name" value="HhH1"/>
    <property type="match status" value="2"/>
</dbReference>
<proteinExistence type="predicted"/>
<sequence length="497" mass="55467">MGTTPSMPSSRKRPLRRSFRSPFRRTSTQGTLSATFNFIEPNIKLNQLNINVATEEELMTLPGITRGVAKNIIEYRNAIGKFNKVEDLALVSGIGADKLDEIRPEICVSRGRNQSSGSSEGSPESLPVDINKANVFELMTIRGLGQELAAAIVHYRERRGDFFNISDILKVKGMDETKFNYLKPRLCLKSDSFKLNKRVLSEPRIPNGGAVSDFYSFFRNSDTPRKETSPVACQGDLYELVSQQCERPPLKWDPLPFGEVRFATWNLTDMCHQKAANTAVRETFCLTLLENRISFVAVQGVQDSFSLHMICSELNAPSCRKVSQWPEERGSWESQFFGFQDKQGLGFIYDTNVFSNVIARDIQNNSMMRAVVATITERSCVFSVLNVQLLANSDGSSFNTLTSSVRPFLVVGDLSHITEDNSTLPNYVCLLPGTKTNVSSSMKTSFNNIYIKESEISKFTGVSGIILEGLRHLAIPDGWAWGGPVSQHAPLWGQIRI</sequence>
<dbReference type="Proteomes" id="UP001152798">
    <property type="component" value="Chromosome 3"/>
</dbReference>
<dbReference type="GO" id="GO:0006281">
    <property type="term" value="P:DNA repair"/>
    <property type="evidence" value="ECO:0007669"/>
    <property type="project" value="InterPro"/>
</dbReference>
<dbReference type="PANTHER" id="PTHR21180">
    <property type="entry name" value="ENDONUCLEASE/EXONUCLEASE/PHOSPHATASE FAMILY DOMAIN-CONTAINING PROTEIN 1"/>
    <property type="match status" value="1"/>
</dbReference>
<dbReference type="Gene3D" id="1.10.150.280">
    <property type="entry name" value="AF1531-like domain"/>
    <property type="match status" value="1"/>
</dbReference>
<dbReference type="Gene3D" id="1.10.150.320">
    <property type="entry name" value="Photosystem II 12 kDa extrinsic protein"/>
    <property type="match status" value="1"/>
</dbReference>
<evidence type="ECO:0000256" key="2">
    <source>
        <dbReference type="SAM" id="MobiDB-lite"/>
    </source>
</evidence>
<dbReference type="InterPro" id="IPR003583">
    <property type="entry name" value="Hlx-hairpin-Hlx_DNA-bd_motif"/>
</dbReference>
<dbReference type="Gene3D" id="3.60.10.10">
    <property type="entry name" value="Endonuclease/exonuclease/phosphatase"/>
    <property type="match status" value="1"/>
</dbReference>
<feature type="domain" description="Helix-hairpin-helix DNA-binding motif class 1" evidence="3">
    <location>
        <begin position="56"/>
        <end position="75"/>
    </location>
</feature>
<evidence type="ECO:0000313" key="5">
    <source>
        <dbReference type="Proteomes" id="UP001152798"/>
    </source>
</evidence>
<name>A0A9P0H666_NEZVI</name>
<dbReference type="OrthoDB" id="6237065at2759"/>
<dbReference type="InterPro" id="IPR010994">
    <property type="entry name" value="RuvA_2-like"/>
</dbReference>
<feature type="region of interest" description="Disordered" evidence="2">
    <location>
        <begin position="1"/>
        <end position="28"/>
    </location>
</feature>
<dbReference type="InterPro" id="IPR036691">
    <property type="entry name" value="Endo/exonu/phosph_ase_sf"/>
</dbReference>
<dbReference type="Pfam" id="PF12836">
    <property type="entry name" value="HHH_3"/>
    <property type="match status" value="2"/>
</dbReference>
<evidence type="ECO:0000256" key="1">
    <source>
        <dbReference type="ARBA" id="ARBA00015260"/>
    </source>
</evidence>
<dbReference type="EMBL" id="OV725079">
    <property type="protein sequence ID" value="CAH1396210.1"/>
    <property type="molecule type" value="Genomic_DNA"/>
</dbReference>
<accession>A0A9P0H666</accession>
<evidence type="ECO:0000259" key="3">
    <source>
        <dbReference type="SMART" id="SM00278"/>
    </source>
</evidence>
<protein>
    <recommendedName>
        <fullName evidence="1">Endonuclease/exonuclease/phosphatase family domain-containing protein 1</fullName>
    </recommendedName>
</protein>
<keyword evidence="5" id="KW-1185">Reference proteome</keyword>
<feature type="compositionally biased region" description="Basic residues" evidence="2">
    <location>
        <begin position="10"/>
        <end position="23"/>
    </location>
</feature>